<name>A0A4V4HPN5_9ACTN</name>
<dbReference type="OrthoDB" id="3387727at2"/>
<accession>A0A4V4HPN5</accession>
<evidence type="ECO:0000313" key="2">
    <source>
        <dbReference type="Proteomes" id="UP000305792"/>
    </source>
</evidence>
<dbReference type="Pfam" id="PF15566">
    <property type="entry name" value="Imm32"/>
    <property type="match status" value="1"/>
</dbReference>
<dbReference type="AlphaFoldDB" id="A0A4V4HPN5"/>
<protein>
    <submittedName>
        <fullName evidence="1">Uncharacterized protein</fullName>
    </submittedName>
</protein>
<dbReference type="RefSeq" id="WP_136528550.1">
    <property type="nucleotide sequence ID" value="NZ_STGX01000003.1"/>
</dbReference>
<dbReference type="InterPro" id="IPR029083">
    <property type="entry name" value="Imm32"/>
</dbReference>
<keyword evidence="2" id="KW-1185">Reference proteome</keyword>
<sequence>MEQEQVVGGPRDGERETRDIRIQIWPYRSDMGVVSWWESDTRLTVSVVDYSFGREIEIQGNRAGLISLARDLLTLAQEGAPNKSDILLDSDGLDGESETLRMMVCEPWGQ</sequence>
<dbReference type="EMBL" id="STGX01000003">
    <property type="protein sequence ID" value="THV30686.1"/>
    <property type="molecule type" value="Genomic_DNA"/>
</dbReference>
<dbReference type="Proteomes" id="UP000305792">
    <property type="component" value="Unassembled WGS sequence"/>
</dbReference>
<comment type="caution">
    <text evidence="1">The sequence shown here is derived from an EMBL/GenBank/DDBJ whole genome shotgun (WGS) entry which is preliminary data.</text>
</comment>
<evidence type="ECO:0000313" key="1">
    <source>
        <dbReference type="EMBL" id="THV30686.1"/>
    </source>
</evidence>
<reference evidence="1 2" key="1">
    <citation type="journal article" date="2018" name="Int. J. Syst. Evol. Microbiol.">
        <title>Glycomyces paridis sp. nov., isolated from the medicinal plant Paris polyphylla.</title>
        <authorList>
            <person name="Fang X.M."/>
            <person name="Bai J.L."/>
            <person name="Su J."/>
            <person name="Zhao L.L."/>
            <person name="Liu H.Y."/>
            <person name="Ma B.P."/>
            <person name="Zhang Y.Q."/>
            <person name="Yu L.Y."/>
        </authorList>
    </citation>
    <scope>NUCLEOTIDE SEQUENCE [LARGE SCALE GENOMIC DNA]</scope>
    <source>
        <strain evidence="1 2">CPCC 204357</strain>
    </source>
</reference>
<organism evidence="1 2">
    <name type="scientific">Glycomyces paridis</name>
    <dbReference type="NCBI Taxonomy" id="2126555"/>
    <lineage>
        <taxon>Bacteria</taxon>
        <taxon>Bacillati</taxon>
        <taxon>Actinomycetota</taxon>
        <taxon>Actinomycetes</taxon>
        <taxon>Glycomycetales</taxon>
        <taxon>Glycomycetaceae</taxon>
        <taxon>Glycomyces</taxon>
    </lineage>
</organism>
<gene>
    <name evidence="1" type="ORF">E9998_04685</name>
</gene>
<proteinExistence type="predicted"/>